<dbReference type="InterPro" id="IPR010310">
    <property type="entry name" value="T7SS_ESAT-6-like"/>
</dbReference>
<accession>A0A3N0I5R9</accession>
<dbReference type="Gene3D" id="1.10.287.1060">
    <property type="entry name" value="ESAT-6-like"/>
    <property type="match status" value="1"/>
</dbReference>
<dbReference type="OrthoDB" id="1768683at2"/>
<organism evidence="1 2">
    <name type="scientific">Absicoccus porci</name>
    <dbReference type="NCBI Taxonomy" id="2486576"/>
    <lineage>
        <taxon>Bacteria</taxon>
        <taxon>Bacillati</taxon>
        <taxon>Bacillota</taxon>
        <taxon>Erysipelotrichia</taxon>
        <taxon>Erysipelotrichales</taxon>
        <taxon>Erysipelotrichaceae</taxon>
        <taxon>Absicoccus</taxon>
    </lineage>
</organism>
<dbReference type="Proteomes" id="UP000276568">
    <property type="component" value="Unassembled WGS sequence"/>
</dbReference>
<reference evidence="1 2" key="1">
    <citation type="submission" date="2018-11" db="EMBL/GenBank/DDBJ databases">
        <title>Clostridium sp. nov., a member of the family Erysipelotrichaceae isolated from pig faeces.</title>
        <authorList>
            <person name="Chang Y.-H."/>
        </authorList>
    </citation>
    <scope>NUCLEOTIDE SEQUENCE [LARGE SCALE GENOMIC DNA]</scope>
    <source>
        <strain evidence="1 2">YH-panp20</strain>
    </source>
</reference>
<dbReference type="SUPFAM" id="SSF140453">
    <property type="entry name" value="EsxAB dimer-like"/>
    <property type="match status" value="1"/>
</dbReference>
<evidence type="ECO:0000313" key="1">
    <source>
        <dbReference type="EMBL" id="RNM31820.1"/>
    </source>
</evidence>
<proteinExistence type="predicted"/>
<evidence type="ECO:0000313" key="2">
    <source>
        <dbReference type="Proteomes" id="UP000276568"/>
    </source>
</evidence>
<dbReference type="EMBL" id="RJQC01000001">
    <property type="protein sequence ID" value="RNM31820.1"/>
    <property type="molecule type" value="Genomic_DNA"/>
</dbReference>
<protein>
    <recommendedName>
        <fullName evidence="3">WXG100 family type VII secretion target</fullName>
    </recommendedName>
</protein>
<sequence>MAYVQISADDVLNYANRLKTSENQIQTVFQEVDAKMNYLNGIWTSPASASLISQFQSLRPVFHSYLQAIETYVQFLQQTAASYQENEQQLASRIQ</sequence>
<dbReference type="InterPro" id="IPR036689">
    <property type="entry name" value="ESAT-6-like_sf"/>
</dbReference>
<name>A0A3N0I5R9_9FIRM</name>
<comment type="caution">
    <text evidence="1">The sequence shown here is derived from an EMBL/GenBank/DDBJ whole genome shotgun (WGS) entry which is preliminary data.</text>
</comment>
<evidence type="ECO:0008006" key="3">
    <source>
        <dbReference type="Google" id="ProtNLM"/>
    </source>
</evidence>
<dbReference type="AlphaFoldDB" id="A0A3N0I5R9"/>
<keyword evidence="2" id="KW-1185">Reference proteome</keyword>
<dbReference type="RefSeq" id="WP_128519979.1">
    <property type="nucleotide sequence ID" value="NZ_CAUWBR010000005.1"/>
</dbReference>
<dbReference type="Pfam" id="PF06013">
    <property type="entry name" value="WXG100"/>
    <property type="match status" value="1"/>
</dbReference>
<gene>
    <name evidence="1" type="ORF">EDX97_04530</name>
</gene>